<name>A0AAW1NEP7_POPJA</name>
<proteinExistence type="predicted"/>
<gene>
    <name evidence="2" type="ORF">QE152_g886</name>
</gene>
<feature type="compositionally biased region" description="Basic and acidic residues" evidence="1">
    <location>
        <begin position="47"/>
        <end position="60"/>
    </location>
</feature>
<evidence type="ECO:0000313" key="2">
    <source>
        <dbReference type="EMBL" id="KAK9755032.1"/>
    </source>
</evidence>
<organism evidence="2 3">
    <name type="scientific">Popillia japonica</name>
    <name type="common">Japanese beetle</name>
    <dbReference type="NCBI Taxonomy" id="7064"/>
    <lineage>
        <taxon>Eukaryota</taxon>
        <taxon>Metazoa</taxon>
        <taxon>Ecdysozoa</taxon>
        <taxon>Arthropoda</taxon>
        <taxon>Hexapoda</taxon>
        <taxon>Insecta</taxon>
        <taxon>Pterygota</taxon>
        <taxon>Neoptera</taxon>
        <taxon>Endopterygota</taxon>
        <taxon>Coleoptera</taxon>
        <taxon>Polyphaga</taxon>
        <taxon>Scarabaeiformia</taxon>
        <taxon>Scarabaeidae</taxon>
        <taxon>Rutelinae</taxon>
        <taxon>Popillia</taxon>
    </lineage>
</organism>
<feature type="compositionally biased region" description="Basic residues" evidence="1">
    <location>
        <begin position="9"/>
        <end position="21"/>
    </location>
</feature>
<keyword evidence="3" id="KW-1185">Reference proteome</keyword>
<evidence type="ECO:0000313" key="3">
    <source>
        <dbReference type="Proteomes" id="UP001458880"/>
    </source>
</evidence>
<dbReference type="AlphaFoldDB" id="A0AAW1NEP7"/>
<feature type="region of interest" description="Disordered" evidence="1">
    <location>
        <begin position="1"/>
        <end position="76"/>
    </location>
</feature>
<dbReference type="EMBL" id="JASPKY010000004">
    <property type="protein sequence ID" value="KAK9755032.1"/>
    <property type="molecule type" value="Genomic_DNA"/>
</dbReference>
<evidence type="ECO:0000256" key="1">
    <source>
        <dbReference type="SAM" id="MobiDB-lite"/>
    </source>
</evidence>
<comment type="caution">
    <text evidence="2">The sequence shown here is derived from an EMBL/GenBank/DDBJ whole genome shotgun (WGS) entry which is preliminary data.</text>
</comment>
<accession>A0AAW1NEP7</accession>
<sequence length="76" mass="8413">MLSPYPKASARKVRVGRRRGRPSILTDTPEEEEDMAGLKKEVRKRIGREDGTKKVTRSTDEETLEDTIATAGGLGN</sequence>
<reference evidence="2 3" key="1">
    <citation type="journal article" date="2024" name="BMC Genomics">
        <title>De novo assembly and annotation of Popillia japonica's genome with initial clues to its potential as an invasive pest.</title>
        <authorList>
            <person name="Cucini C."/>
            <person name="Boschi S."/>
            <person name="Funari R."/>
            <person name="Cardaioli E."/>
            <person name="Iannotti N."/>
            <person name="Marturano G."/>
            <person name="Paoli F."/>
            <person name="Bruttini M."/>
            <person name="Carapelli A."/>
            <person name="Frati F."/>
            <person name="Nardi F."/>
        </authorList>
    </citation>
    <scope>NUCLEOTIDE SEQUENCE [LARGE SCALE GENOMIC DNA]</scope>
    <source>
        <strain evidence="2">DMR45628</strain>
    </source>
</reference>
<dbReference type="Proteomes" id="UP001458880">
    <property type="component" value="Unassembled WGS sequence"/>
</dbReference>
<protein>
    <submittedName>
        <fullName evidence="2">Uncharacterized protein</fullName>
    </submittedName>
</protein>